<dbReference type="Pfam" id="PF00248">
    <property type="entry name" value="Aldo_ket_red"/>
    <property type="match status" value="1"/>
</dbReference>
<dbReference type="PANTHER" id="PTHR43827">
    <property type="entry name" value="2,5-DIKETO-D-GLUCONIC ACID REDUCTASE"/>
    <property type="match status" value="1"/>
</dbReference>
<evidence type="ECO:0000256" key="3">
    <source>
        <dbReference type="ARBA" id="ARBA00023002"/>
    </source>
</evidence>
<dbReference type="PANTHER" id="PTHR43827:SF3">
    <property type="entry name" value="NADP-DEPENDENT OXIDOREDUCTASE DOMAIN-CONTAINING PROTEIN"/>
    <property type="match status" value="1"/>
</dbReference>
<dbReference type="InterPro" id="IPR020471">
    <property type="entry name" value="AKR"/>
</dbReference>
<feature type="domain" description="NADP-dependent oxidoreductase" evidence="4">
    <location>
        <begin position="2"/>
        <end position="136"/>
    </location>
</feature>
<dbReference type="SUPFAM" id="SSF51430">
    <property type="entry name" value="NAD(P)-linked oxidoreductase"/>
    <property type="match status" value="1"/>
</dbReference>
<keyword evidence="6" id="KW-1185">Reference proteome</keyword>
<dbReference type="PRINTS" id="PR00069">
    <property type="entry name" value="ALDKETRDTASE"/>
</dbReference>
<proteinExistence type="inferred from homology"/>
<organism evidence="5 6">
    <name type="scientific">Pseudomonas kermanshahensis</name>
    <dbReference type="NCBI Taxonomy" id="2745482"/>
    <lineage>
        <taxon>Bacteria</taxon>
        <taxon>Pseudomonadati</taxon>
        <taxon>Pseudomonadota</taxon>
        <taxon>Gammaproteobacteria</taxon>
        <taxon>Pseudomonadales</taxon>
        <taxon>Pseudomonadaceae</taxon>
        <taxon>Pseudomonas</taxon>
    </lineage>
</organism>
<dbReference type="Gene3D" id="3.20.20.100">
    <property type="entry name" value="NADP-dependent oxidoreductase domain"/>
    <property type="match status" value="1"/>
</dbReference>
<gene>
    <name evidence="5" type="ORF">V7V80_01445</name>
</gene>
<reference evidence="5 6" key="1">
    <citation type="submission" date="2024-02" db="EMBL/GenBank/DDBJ databases">
        <title>Identification of pathogenicity and growth-promoting functions of Pseudomonas putida variants.</title>
        <authorList>
            <person name="Sun J."/>
        </authorList>
    </citation>
    <scope>NUCLEOTIDE SEQUENCE [LARGE SCALE GENOMIC DNA]</scope>
    <source>
        <strain evidence="5 6">A04</strain>
    </source>
</reference>
<sequence>MRSIGVCNFQTEHLKALCAESSVIPAVNQVELHPFLVQNDLRRTHAQMGILTQAWSPIGGVNRYWNSGQDPLIHPVIIELAENHRRTAAQIILRWHLQRGVAVIPKSVRAERITENADIFDFSLTESEIDAIAALDQNKRGGPDPATR</sequence>
<evidence type="ECO:0000259" key="4">
    <source>
        <dbReference type="Pfam" id="PF00248"/>
    </source>
</evidence>
<dbReference type="InterPro" id="IPR023210">
    <property type="entry name" value="NADP_OxRdtase_dom"/>
</dbReference>
<evidence type="ECO:0000256" key="1">
    <source>
        <dbReference type="ARBA" id="ARBA00007905"/>
    </source>
</evidence>
<accession>A0ABU8R0F8</accession>
<keyword evidence="3" id="KW-0560">Oxidoreductase</keyword>
<name>A0ABU8R0F8_9PSED</name>
<comment type="caution">
    <text evidence="5">The sequence shown here is derived from an EMBL/GenBank/DDBJ whole genome shotgun (WGS) entry which is preliminary data.</text>
</comment>
<dbReference type="Proteomes" id="UP001377692">
    <property type="component" value="Unassembled WGS sequence"/>
</dbReference>
<dbReference type="EMBL" id="JBBHLD010000001">
    <property type="protein sequence ID" value="MEJ5903350.1"/>
    <property type="molecule type" value="Genomic_DNA"/>
</dbReference>
<dbReference type="RefSeq" id="WP_339548023.1">
    <property type="nucleotide sequence ID" value="NZ_JBBHLD010000001.1"/>
</dbReference>
<protein>
    <submittedName>
        <fullName evidence="5">Aldo/keto reductase</fullName>
    </submittedName>
</protein>
<evidence type="ECO:0000313" key="6">
    <source>
        <dbReference type="Proteomes" id="UP001377692"/>
    </source>
</evidence>
<evidence type="ECO:0000256" key="2">
    <source>
        <dbReference type="ARBA" id="ARBA00022857"/>
    </source>
</evidence>
<keyword evidence="2" id="KW-0521">NADP</keyword>
<comment type="similarity">
    <text evidence="1">Belongs to the aldo/keto reductase family.</text>
</comment>
<evidence type="ECO:0000313" key="5">
    <source>
        <dbReference type="EMBL" id="MEJ5903350.1"/>
    </source>
</evidence>
<dbReference type="InterPro" id="IPR036812">
    <property type="entry name" value="NAD(P)_OxRdtase_dom_sf"/>
</dbReference>